<dbReference type="GO" id="GO:0030246">
    <property type="term" value="F:carbohydrate binding"/>
    <property type="evidence" value="ECO:0007669"/>
    <property type="project" value="InterPro"/>
</dbReference>
<evidence type="ECO:0000313" key="17">
    <source>
        <dbReference type="Proteomes" id="UP000184406"/>
    </source>
</evidence>
<evidence type="ECO:0000256" key="15">
    <source>
        <dbReference type="PIRSR" id="PIRSR005096-3"/>
    </source>
</evidence>
<evidence type="ECO:0000256" key="8">
    <source>
        <dbReference type="ARBA" id="ARBA00022837"/>
    </source>
</evidence>
<evidence type="ECO:0000256" key="12">
    <source>
        <dbReference type="ARBA" id="ARBA00033373"/>
    </source>
</evidence>
<feature type="binding site" evidence="14">
    <location>
        <position position="219"/>
    </location>
    <ligand>
        <name>beta-D-galactose</name>
        <dbReference type="ChEBI" id="CHEBI:27667"/>
    </ligand>
</feature>
<dbReference type="EMBL" id="FQUX01000003">
    <property type="protein sequence ID" value="SHF32728.1"/>
    <property type="molecule type" value="Genomic_DNA"/>
</dbReference>
<evidence type="ECO:0000256" key="4">
    <source>
        <dbReference type="ARBA" id="ARBA00006206"/>
    </source>
</evidence>
<dbReference type="OrthoDB" id="9779408at2"/>
<dbReference type="PANTHER" id="PTHR10091">
    <property type="entry name" value="ALDOSE-1-EPIMERASE"/>
    <property type="match status" value="1"/>
</dbReference>
<dbReference type="PROSITE" id="PS00545">
    <property type="entry name" value="ALDOSE_1_EPIMERASE"/>
    <property type="match status" value="1"/>
</dbReference>
<evidence type="ECO:0000256" key="2">
    <source>
        <dbReference type="ARBA" id="ARBA00001913"/>
    </source>
</evidence>
<dbReference type="GO" id="GO:0033499">
    <property type="term" value="P:galactose catabolic process via UDP-galactose, Leloir pathway"/>
    <property type="evidence" value="ECO:0007669"/>
    <property type="project" value="TreeGrafter"/>
</dbReference>
<dbReference type="Gene3D" id="2.70.98.10">
    <property type="match status" value="1"/>
</dbReference>
<organism evidence="16 17">
    <name type="scientific">Arenibacter palladensis</name>
    <dbReference type="NCBI Taxonomy" id="237373"/>
    <lineage>
        <taxon>Bacteria</taxon>
        <taxon>Pseudomonadati</taxon>
        <taxon>Bacteroidota</taxon>
        <taxon>Flavobacteriia</taxon>
        <taxon>Flavobacteriales</taxon>
        <taxon>Flavobacteriaceae</taxon>
        <taxon>Arenibacter</taxon>
    </lineage>
</organism>
<dbReference type="InterPro" id="IPR008183">
    <property type="entry name" value="Aldose_1/G6P_1-epimerase"/>
</dbReference>
<gene>
    <name evidence="16" type="ORF">SAMN03080594_103358</name>
</gene>
<sequence>MNQVTIKNNFITLTVLDYGAIIQKLIIKNKDGVDTNVVVGLEEPEKYLTDNKSLGACIGRYAGRISNGGFHINNVHYPIFAKDGVHLHGGQKGFGKRYWTIEQVHDGENPFVKLTYLSPDMEEGYPGNLKCTVTYKLVGPSLFIIHEATTDKATPVNLTNHSYFNLDGEETIDHWNLRLSCPEYLETDAKLLPTGKILSVKNSKYDFLEMKKIGQVRLDTPFVMDSSLKNGTVLTSDKSGLSMEVVTNQPGVVVYTPPAFAAICFETQNFPDAPNQPHFPNSILQPGETYLNESEFRFSFVN</sequence>
<dbReference type="PANTHER" id="PTHR10091:SF0">
    <property type="entry name" value="GALACTOSE MUTAROTASE"/>
    <property type="match status" value="1"/>
</dbReference>
<evidence type="ECO:0000256" key="1">
    <source>
        <dbReference type="ARBA" id="ARBA00001614"/>
    </source>
</evidence>
<dbReference type="GO" id="GO:0006006">
    <property type="term" value="P:glucose metabolic process"/>
    <property type="evidence" value="ECO:0007669"/>
    <property type="project" value="TreeGrafter"/>
</dbReference>
<evidence type="ECO:0000256" key="7">
    <source>
        <dbReference type="ARBA" id="ARBA00014165"/>
    </source>
</evidence>
<dbReference type="GO" id="GO:0005737">
    <property type="term" value="C:cytoplasm"/>
    <property type="evidence" value="ECO:0007669"/>
    <property type="project" value="TreeGrafter"/>
</dbReference>
<dbReference type="InterPro" id="IPR014718">
    <property type="entry name" value="GH-type_carb-bd"/>
</dbReference>
<dbReference type="CDD" id="cd09019">
    <property type="entry name" value="galactose_mutarotase_like"/>
    <property type="match status" value="1"/>
</dbReference>
<feature type="binding site" evidence="15">
    <location>
        <begin position="161"/>
        <end position="163"/>
    </location>
    <ligand>
        <name>beta-D-galactose</name>
        <dbReference type="ChEBI" id="CHEBI:27667"/>
    </ligand>
</feature>
<comment type="pathway">
    <text evidence="3">Carbohydrate metabolism; hexose metabolism.</text>
</comment>
<evidence type="ECO:0000256" key="9">
    <source>
        <dbReference type="ARBA" id="ARBA00023235"/>
    </source>
</evidence>
<dbReference type="InterPro" id="IPR011013">
    <property type="entry name" value="Gal_mutarotase_sf_dom"/>
</dbReference>
<protein>
    <recommendedName>
        <fullName evidence="7">Aldose 1-epimerase</fullName>
        <ecNumber evidence="6">5.1.3.3</ecNumber>
    </recommendedName>
    <alternativeName>
        <fullName evidence="12">Galactose mutarotase</fullName>
    </alternativeName>
    <alternativeName>
        <fullName evidence="11">Type-1 mutarotase</fullName>
    </alternativeName>
</protein>
<comment type="similarity">
    <text evidence="4">Belongs to the aldose epimerase family.</text>
</comment>
<evidence type="ECO:0000256" key="13">
    <source>
        <dbReference type="PIRSR" id="PIRSR005096-1"/>
    </source>
</evidence>
<comment type="subunit">
    <text evidence="5">Monomer.</text>
</comment>
<dbReference type="RefSeq" id="WP_072861955.1">
    <property type="nucleotide sequence ID" value="NZ_FQUX01000003.1"/>
</dbReference>
<evidence type="ECO:0000256" key="6">
    <source>
        <dbReference type="ARBA" id="ARBA00013185"/>
    </source>
</evidence>
<evidence type="ECO:0000256" key="11">
    <source>
        <dbReference type="ARBA" id="ARBA00032300"/>
    </source>
</evidence>
<reference evidence="17" key="1">
    <citation type="submission" date="2016-11" db="EMBL/GenBank/DDBJ databases">
        <authorList>
            <person name="Varghese N."/>
            <person name="Submissions S."/>
        </authorList>
    </citation>
    <scope>NUCLEOTIDE SEQUENCE [LARGE SCALE GENOMIC DNA]</scope>
    <source>
        <strain evidence="17">DSM 17539</strain>
    </source>
</reference>
<feature type="active site" description="Proton donor" evidence="13">
    <location>
        <position position="161"/>
    </location>
</feature>
<dbReference type="InterPro" id="IPR018052">
    <property type="entry name" value="Ald1_epimerase_CS"/>
</dbReference>
<comment type="catalytic activity">
    <reaction evidence="1">
        <text>alpha-D-glucose = beta-D-glucose</text>
        <dbReference type="Rhea" id="RHEA:10264"/>
        <dbReference type="ChEBI" id="CHEBI:15903"/>
        <dbReference type="ChEBI" id="CHEBI:17925"/>
        <dbReference type="EC" id="5.1.3.3"/>
    </reaction>
</comment>
<comment type="cofactor">
    <cofactor evidence="2">
        <name>Ca(2+)</name>
        <dbReference type="ChEBI" id="CHEBI:29108"/>
    </cofactor>
</comment>
<dbReference type="UniPathway" id="UPA00242"/>
<dbReference type="Pfam" id="PF01263">
    <property type="entry name" value="Aldose_epim"/>
    <property type="match status" value="1"/>
</dbReference>
<dbReference type="EC" id="5.1.3.3" evidence="6"/>
<name>A0A1M5AR41_9FLAO</name>
<keyword evidence="17" id="KW-1185">Reference proteome</keyword>
<evidence type="ECO:0000256" key="5">
    <source>
        <dbReference type="ARBA" id="ARBA00011245"/>
    </source>
</evidence>
<proteinExistence type="inferred from homology"/>
<dbReference type="SUPFAM" id="SSF74650">
    <property type="entry name" value="Galactose mutarotase-like"/>
    <property type="match status" value="1"/>
</dbReference>
<evidence type="ECO:0000256" key="10">
    <source>
        <dbReference type="ARBA" id="ARBA00023277"/>
    </source>
</evidence>
<dbReference type="GO" id="GO:0004034">
    <property type="term" value="F:aldose 1-epimerase activity"/>
    <property type="evidence" value="ECO:0007669"/>
    <property type="project" value="UniProtKB-EC"/>
</dbReference>
<keyword evidence="9" id="KW-0413">Isomerase</keyword>
<dbReference type="Proteomes" id="UP000184406">
    <property type="component" value="Unassembled WGS sequence"/>
</dbReference>
<dbReference type="InterPro" id="IPR047215">
    <property type="entry name" value="Galactose_mutarotase-like"/>
</dbReference>
<evidence type="ECO:0000256" key="3">
    <source>
        <dbReference type="ARBA" id="ARBA00005028"/>
    </source>
</evidence>
<dbReference type="AlphaFoldDB" id="A0A1M5AR41"/>
<feature type="active site" description="Proton acceptor" evidence="13">
    <location>
        <position position="266"/>
    </location>
</feature>
<dbReference type="InterPro" id="IPR015443">
    <property type="entry name" value="Aldose_1-epimerase"/>
</dbReference>
<keyword evidence="8" id="KW-0106">Calcium</keyword>
<keyword evidence="10" id="KW-0119">Carbohydrate metabolism</keyword>
<evidence type="ECO:0000256" key="14">
    <source>
        <dbReference type="PIRSR" id="PIRSR005096-2"/>
    </source>
</evidence>
<dbReference type="PIRSF" id="PIRSF005096">
    <property type="entry name" value="GALM"/>
    <property type="match status" value="1"/>
</dbReference>
<accession>A0A1M5AR41</accession>
<evidence type="ECO:0000313" key="16">
    <source>
        <dbReference type="EMBL" id="SHF32728.1"/>
    </source>
</evidence>